<dbReference type="SUPFAM" id="SSF49785">
    <property type="entry name" value="Galactose-binding domain-like"/>
    <property type="match status" value="1"/>
</dbReference>
<dbReference type="PANTHER" id="PTHR24543:SF291">
    <property type="entry name" value="SMOKE ALARM, ISOFORM D"/>
    <property type="match status" value="1"/>
</dbReference>
<evidence type="ECO:0000256" key="1">
    <source>
        <dbReference type="SAM" id="Phobius"/>
    </source>
</evidence>
<dbReference type="SUPFAM" id="SSF56112">
    <property type="entry name" value="Protein kinase-like (PK-like)"/>
    <property type="match status" value="1"/>
</dbReference>
<keyword evidence="4" id="KW-1185">Reference proteome</keyword>
<keyword evidence="1" id="KW-1133">Transmembrane helix</keyword>
<accession>A0ABY7GA37</accession>
<evidence type="ECO:0000313" key="3">
    <source>
        <dbReference type="EMBL" id="WAR31293.1"/>
    </source>
</evidence>
<proteinExistence type="predicted"/>
<dbReference type="PROSITE" id="PS50022">
    <property type="entry name" value="FA58C_3"/>
    <property type="match status" value="1"/>
</dbReference>
<dbReference type="InterPro" id="IPR000421">
    <property type="entry name" value="FA58C"/>
</dbReference>
<dbReference type="Gene3D" id="2.60.120.260">
    <property type="entry name" value="Galactose-binding domain-like"/>
    <property type="match status" value="1"/>
</dbReference>
<reference evidence="3" key="1">
    <citation type="submission" date="2022-11" db="EMBL/GenBank/DDBJ databases">
        <title>Centuries of genome instability and evolution in soft-shell clam transmissible cancer (bioRxiv).</title>
        <authorList>
            <person name="Hart S.F.M."/>
            <person name="Yonemitsu M.A."/>
            <person name="Giersch R.M."/>
            <person name="Beal B.F."/>
            <person name="Arriagada G."/>
            <person name="Davis B.W."/>
            <person name="Ostrander E.A."/>
            <person name="Goff S.P."/>
            <person name="Metzger M.J."/>
        </authorList>
    </citation>
    <scope>NUCLEOTIDE SEQUENCE</scope>
    <source>
        <strain evidence="3">MELC-2E11</strain>
        <tissue evidence="3">Siphon/mantle</tissue>
    </source>
</reference>
<evidence type="ECO:0000259" key="2">
    <source>
        <dbReference type="PROSITE" id="PS50022"/>
    </source>
</evidence>
<feature type="domain" description="F5/8 type C" evidence="2">
    <location>
        <begin position="1"/>
        <end position="183"/>
    </location>
</feature>
<gene>
    <name evidence="3" type="ORF">MAR_033835</name>
</gene>
<sequence>MMWTYKSVNVTEADAFVVDESKISRTAGKGIRTETNGGAWCPKTTIQRDSYEYLQIDLGGLTVLTMVEIQGRFGNGQGPVFIEEFMEMGQEFKEEFLLEYQKEVGRRGQEFTEEFLLEYQREDGGEWMRFRNKRGEERFEGNENTYSAELREVSPPIIGKRVRFIPYCRSPRTVCLRVEMYGCPWTGQEMNDLYPGEDTYGINRISQDDDGLHKTEEQKPFEEQYIGIIIGALAFLIVVLFAIVMFIVIRHKKRKHNNNRLGMKPVVDHVTINMSNVNALHGKLGGKMSNGSMYKGVPTDELDAHICNGGDKVLKGYSDPKDSIQGRNLPDLPSSSELQDCRDYAVPDVTKSALKVALPPVYPPQVPTLRGATLNQLDLAPPTYDALYAAADVVNHQGLNIPNLQGATGNSVYSIPNAELLLSIELSVVEFPRENLRFVEVLGEGQFGEVHLCEAADIGEYLHDDYTMARNANRPVLVAVKMLRKGADDRASAG</sequence>
<keyword evidence="1" id="KW-0812">Transmembrane</keyword>
<dbReference type="InterPro" id="IPR011009">
    <property type="entry name" value="Kinase-like_dom_sf"/>
</dbReference>
<dbReference type="Gene3D" id="3.30.200.20">
    <property type="entry name" value="Phosphorylase Kinase, domain 1"/>
    <property type="match status" value="1"/>
</dbReference>
<organism evidence="3 4">
    <name type="scientific">Mya arenaria</name>
    <name type="common">Soft-shell clam</name>
    <dbReference type="NCBI Taxonomy" id="6604"/>
    <lineage>
        <taxon>Eukaryota</taxon>
        <taxon>Metazoa</taxon>
        <taxon>Spiralia</taxon>
        <taxon>Lophotrochozoa</taxon>
        <taxon>Mollusca</taxon>
        <taxon>Bivalvia</taxon>
        <taxon>Autobranchia</taxon>
        <taxon>Heteroconchia</taxon>
        <taxon>Euheterodonta</taxon>
        <taxon>Imparidentia</taxon>
        <taxon>Neoheterodontei</taxon>
        <taxon>Myida</taxon>
        <taxon>Myoidea</taxon>
        <taxon>Myidae</taxon>
        <taxon>Mya</taxon>
    </lineage>
</organism>
<dbReference type="InterPro" id="IPR008979">
    <property type="entry name" value="Galactose-bd-like_sf"/>
</dbReference>
<dbReference type="Proteomes" id="UP001164746">
    <property type="component" value="Chromosome 17"/>
</dbReference>
<evidence type="ECO:0000313" key="4">
    <source>
        <dbReference type="Proteomes" id="UP001164746"/>
    </source>
</evidence>
<keyword evidence="1" id="KW-0472">Membrane</keyword>
<feature type="transmembrane region" description="Helical" evidence="1">
    <location>
        <begin position="225"/>
        <end position="249"/>
    </location>
</feature>
<dbReference type="PANTHER" id="PTHR24543">
    <property type="entry name" value="MULTICOPPER OXIDASE-RELATED"/>
    <property type="match status" value="1"/>
</dbReference>
<protein>
    <submittedName>
        <fullName evidence="3">DDRA-like protein</fullName>
    </submittedName>
</protein>
<dbReference type="PROSITE" id="PS01285">
    <property type="entry name" value="FA58C_1"/>
    <property type="match status" value="1"/>
</dbReference>
<name>A0ABY7GA37_MYAAR</name>
<dbReference type="EMBL" id="CP111028">
    <property type="protein sequence ID" value="WAR31293.1"/>
    <property type="molecule type" value="Genomic_DNA"/>
</dbReference>